<name>A0A7S2UCA6_9STRA</name>
<evidence type="ECO:0000313" key="2">
    <source>
        <dbReference type="EMBL" id="CAD9814034.1"/>
    </source>
</evidence>
<keyword evidence="1" id="KW-0812">Transmembrane</keyword>
<dbReference type="GO" id="GO:0008146">
    <property type="term" value="F:sulfotransferase activity"/>
    <property type="evidence" value="ECO:0007669"/>
    <property type="project" value="InterPro"/>
</dbReference>
<dbReference type="InterPro" id="IPR027417">
    <property type="entry name" value="P-loop_NTPase"/>
</dbReference>
<organism evidence="2">
    <name type="scientific">Attheya septentrionalis</name>
    <dbReference type="NCBI Taxonomy" id="420275"/>
    <lineage>
        <taxon>Eukaryota</taxon>
        <taxon>Sar</taxon>
        <taxon>Stramenopiles</taxon>
        <taxon>Ochrophyta</taxon>
        <taxon>Bacillariophyta</taxon>
        <taxon>Coscinodiscophyceae</taxon>
        <taxon>Chaetocerotophycidae</taxon>
        <taxon>Chaetocerotales</taxon>
        <taxon>Attheyaceae</taxon>
        <taxon>Attheya</taxon>
    </lineage>
</organism>
<dbReference type="GO" id="GO:0016020">
    <property type="term" value="C:membrane"/>
    <property type="evidence" value="ECO:0007669"/>
    <property type="project" value="InterPro"/>
</dbReference>
<dbReference type="AlphaFoldDB" id="A0A7S2UCA6"/>
<proteinExistence type="predicted"/>
<keyword evidence="1" id="KW-1133">Transmembrane helix</keyword>
<evidence type="ECO:0008006" key="3">
    <source>
        <dbReference type="Google" id="ProtNLM"/>
    </source>
</evidence>
<dbReference type="Gene3D" id="3.40.50.300">
    <property type="entry name" value="P-loop containing nucleotide triphosphate hydrolases"/>
    <property type="match status" value="1"/>
</dbReference>
<evidence type="ECO:0000256" key="1">
    <source>
        <dbReference type="SAM" id="Phobius"/>
    </source>
</evidence>
<reference evidence="2" key="1">
    <citation type="submission" date="2021-01" db="EMBL/GenBank/DDBJ databases">
        <authorList>
            <person name="Corre E."/>
            <person name="Pelletier E."/>
            <person name="Niang G."/>
            <person name="Scheremetjew M."/>
            <person name="Finn R."/>
            <person name="Kale V."/>
            <person name="Holt S."/>
            <person name="Cochrane G."/>
            <person name="Meng A."/>
            <person name="Brown T."/>
            <person name="Cohen L."/>
        </authorList>
    </citation>
    <scope>NUCLEOTIDE SEQUENCE</scope>
    <source>
        <strain evidence="2">CCMP2084</strain>
    </source>
</reference>
<sequence>MSCFLRCRPSKKRRNKKRLRSVAMLMVLLVLYDVAILIPNVHRFLSGNDTIASAKQQQLEQFAGTTSSPLYNKARLEFLHIPKNGGTSIEVAAAQKGIPWGACHFNGVHESGRRRWGICPHLNITDTASWPKKQSMAGLWHYPLQFLVKFNWNLPSDPYDNNNGASKCDTSEVHYFVVIRNPYDRMVSEFYHRCKSEIKNCRGNENNPKFMNRFMVKKLSVAMNSDYFHDGGHFIPQHDFVFHANGTKLVRHILRFENLNGDFDALMEEYSLNISLKEQGRMRITTGANLTASDFLPKTRQIIEEYFAKDFVLGNYMIMPPH</sequence>
<keyword evidence="1" id="KW-0472">Membrane</keyword>
<dbReference type="Pfam" id="PF03567">
    <property type="entry name" value="Sulfotransfer_2"/>
    <property type="match status" value="1"/>
</dbReference>
<feature type="transmembrane region" description="Helical" evidence="1">
    <location>
        <begin position="21"/>
        <end position="38"/>
    </location>
</feature>
<protein>
    <recommendedName>
        <fullName evidence="3">Sulfotransferase domain-containing protein</fullName>
    </recommendedName>
</protein>
<dbReference type="InterPro" id="IPR005331">
    <property type="entry name" value="Sulfotransferase"/>
</dbReference>
<gene>
    <name evidence="2" type="ORF">ASEP1449_LOCUS5859</name>
</gene>
<accession>A0A7S2UCA6</accession>
<dbReference type="SUPFAM" id="SSF52540">
    <property type="entry name" value="P-loop containing nucleoside triphosphate hydrolases"/>
    <property type="match status" value="1"/>
</dbReference>
<dbReference type="EMBL" id="HBHQ01008717">
    <property type="protein sequence ID" value="CAD9814034.1"/>
    <property type="molecule type" value="Transcribed_RNA"/>
</dbReference>